<dbReference type="EMBL" id="JACNYL010000002">
    <property type="protein sequence ID" value="MBD1421972.1"/>
    <property type="molecule type" value="Genomic_DNA"/>
</dbReference>
<proteinExistence type="predicted"/>
<evidence type="ECO:0000313" key="2">
    <source>
        <dbReference type="EMBL" id="MBD1421972.1"/>
    </source>
</evidence>
<gene>
    <name evidence="2" type="ORF">H8B21_10365</name>
</gene>
<dbReference type="InterPro" id="IPR054384">
    <property type="entry name" value="SecDF_P1_head"/>
</dbReference>
<organism evidence="2 3">
    <name type="scientific">Sphingobacterium chuzhouense</name>
    <dbReference type="NCBI Taxonomy" id="1742264"/>
    <lineage>
        <taxon>Bacteria</taxon>
        <taxon>Pseudomonadati</taxon>
        <taxon>Bacteroidota</taxon>
        <taxon>Sphingobacteriia</taxon>
        <taxon>Sphingobacteriales</taxon>
        <taxon>Sphingobacteriaceae</taxon>
        <taxon>Sphingobacterium</taxon>
    </lineage>
</organism>
<evidence type="ECO:0000259" key="1">
    <source>
        <dbReference type="Pfam" id="PF22599"/>
    </source>
</evidence>
<dbReference type="Gene3D" id="3.30.1360.200">
    <property type="match status" value="1"/>
</dbReference>
<protein>
    <recommendedName>
        <fullName evidence="1">SecDF P1 head subdomain domain-containing protein</fullName>
    </recommendedName>
</protein>
<dbReference type="RefSeq" id="WP_190313672.1">
    <property type="nucleotide sequence ID" value="NZ_JACNYL010000002.1"/>
</dbReference>
<keyword evidence="3" id="KW-1185">Reference proteome</keyword>
<feature type="domain" description="SecDF P1 head subdomain" evidence="1">
    <location>
        <begin position="304"/>
        <end position="402"/>
    </location>
</feature>
<reference evidence="2 3" key="1">
    <citation type="submission" date="2020-08" db="EMBL/GenBank/DDBJ databases">
        <title>Sphingobacterium sp. DN00404 isolated from aquaculture water.</title>
        <authorList>
            <person name="Zhang M."/>
        </authorList>
    </citation>
    <scope>NUCLEOTIDE SEQUENCE [LARGE SCALE GENOMIC DNA]</scope>
    <source>
        <strain evidence="2 3">KCTC 42746</strain>
    </source>
</reference>
<sequence>MKHVCIIILCYLTMRSGFAQEQPCEQQHIGRYGHNDGVCLFEDGQFLLYGYATAVFGRYQFQGDEILFYPDKRDLFEVYGIQNPQIEGKQSRYQFMGFEEGETFAQFDQDSIYRVFNADANCFNYPYSTNRTQPVEHITLMNQPEDSAIFKTFHFANTATYNDFVLVYNKMDRAHQDFVGRLEGNVLKLSNYGGEDGYKKQEEDTEWDEILQWKAQYEALIAYQEHSYTDDETQIEYRKVLLQKSEDQPSTSSSLAKSPIFYAVCEGSLELWSPDTENVVNAEAPFPTDKPDGFYWVKEVDRDNYANTHLEDDAVLSLKDIEIAKHEFTPDGRPVVTVNLTAEGKEKLASFTGDHIGQYMAIVVNKTVLSIPRIQEEIPGGSLQISGNFTVEEVQNIATRLNRVK</sequence>
<evidence type="ECO:0000313" key="3">
    <source>
        <dbReference type="Proteomes" id="UP000651112"/>
    </source>
</evidence>
<accession>A0ABR7XSW8</accession>
<name>A0ABR7XSW8_9SPHI</name>
<dbReference type="Pfam" id="PF22599">
    <property type="entry name" value="SecDF_P1_head"/>
    <property type="match status" value="1"/>
</dbReference>
<comment type="caution">
    <text evidence="2">The sequence shown here is derived from an EMBL/GenBank/DDBJ whole genome shotgun (WGS) entry which is preliminary data.</text>
</comment>
<dbReference type="Proteomes" id="UP000651112">
    <property type="component" value="Unassembled WGS sequence"/>
</dbReference>